<dbReference type="Gene3D" id="1.10.10.10">
    <property type="entry name" value="Winged helix-like DNA-binding domain superfamily/Winged helix DNA-binding domain"/>
    <property type="match status" value="1"/>
</dbReference>
<dbReference type="PROSITE" id="PS50112">
    <property type="entry name" value="PAS"/>
    <property type="match status" value="1"/>
</dbReference>
<dbReference type="CDD" id="cd00009">
    <property type="entry name" value="AAA"/>
    <property type="match status" value="1"/>
</dbReference>
<dbReference type="Pfam" id="PF00158">
    <property type="entry name" value="Sigma54_activat"/>
    <property type="match status" value="1"/>
</dbReference>
<dbReference type="PROSITE" id="PS00676">
    <property type="entry name" value="SIGMA54_INTERACT_2"/>
    <property type="match status" value="1"/>
</dbReference>
<keyword evidence="2" id="KW-0067">ATP-binding</keyword>
<name>A0A838CTZ7_9BACI</name>
<evidence type="ECO:0000256" key="2">
    <source>
        <dbReference type="ARBA" id="ARBA00022840"/>
    </source>
</evidence>
<organism evidence="8 9">
    <name type="scientific">Halobacillus locisalis</name>
    <dbReference type="NCBI Taxonomy" id="220753"/>
    <lineage>
        <taxon>Bacteria</taxon>
        <taxon>Bacillati</taxon>
        <taxon>Bacillota</taxon>
        <taxon>Bacilli</taxon>
        <taxon>Bacillales</taxon>
        <taxon>Bacillaceae</taxon>
        <taxon>Halobacillus</taxon>
    </lineage>
</organism>
<keyword evidence="1" id="KW-0547">Nucleotide-binding</keyword>
<feature type="domain" description="PAS" evidence="7">
    <location>
        <begin position="209"/>
        <end position="256"/>
    </location>
</feature>
<dbReference type="Gene3D" id="3.30.450.20">
    <property type="entry name" value="PAS domain"/>
    <property type="match status" value="1"/>
</dbReference>
<dbReference type="Gene3D" id="1.10.8.60">
    <property type="match status" value="1"/>
</dbReference>
<dbReference type="InterPro" id="IPR035965">
    <property type="entry name" value="PAS-like_dom_sf"/>
</dbReference>
<dbReference type="EMBL" id="JACEFG010000002">
    <property type="protein sequence ID" value="MBA2175401.1"/>
    <property type="molecule type" value="Genomic_DNA"/>
</dbReference>
<evidence type="ECO:0000313" key="8">
    <source>
        <dbReference type="EMBL" id="MBA2175401.1"/>
    </source>
</evidence>
<dbReference type="GO" id="GO:0006355">
    <property type="term" value="P:regulation of DNA-templated transcription"/>
    <property type="evidence" value="ECO:0007669"/>
    <property type="project" value="InterPro"/>
</dbReference>
<dbReference type="InterPro" id="IPR003593">
    <property type="entry name" value="AAA+_ATPase"/>
</dbReference>
<dbReference type="GO" id="GO:0003677">
    <property type="term" value="F:DNA binding"/>
    <property type="evidence" value="ECO:0007669"/>
    <property type="project" value="UniProtKB-KW"/>
</dbReference>
<dbReference type="InterPro" id="IPR025943">
    <property type="entry name" value="Sigma_54_int_dom_ATP-bd_2"/>
</dbReference>
<dbReference type="Gene3D" id="3.40.50.300">
    <property type="entry name" value="P-loop containing nucleotide triphosphate hydrolases"/>
    <property type="match status" value="1"/>
</dbReference>
<dbReference type="InterPro" id="IPR036388">
    <property type="entry name" value="WH-like_DNA-bd_sf"/>
</dbReference>
<proteinExistence type="predicted"/>
<evidence type="ECO:0000259" key="6">
    <source>
        <dbReference type="PROSITE" id="PS50045"/>
    </source>
</evidence>
<dbReference type="SUPFAM" id="SSF55785">
    <property type="entry name" value="PYP-like sensor domain (PAS domain)"/>
    <property type="match status" value="1"/>
</dbReference>
<dbReference type="PANTHER" id="PTHR32071:SF57">
    <property type="entry name" value="C4-DICARBOXYLATE TRANSPORT TRANSCRIPTIONAL REGULATORY PROTEIN DCTD"/>
    <property type="match status" value="1"/>
</dbReference>
<dbReference type="InterPro" id="IPR058031">
    <property type="entry name" value="AAA_lid_NorR"/>
</dbReference>
<sequence length="662" mass="74137">MNHDVTLITGTEETRQALHNQLTDLLGGTLEIRSFAVDEQMPYRIEEGLLIYSSKLVEMEAAHVKGSRCHTITAERTINFEKIGRLFEIPQGTEVLCVNDTRQMAEETIDTLQKIGMDHLSYTSYYPGARTRSGFSTAITPGEIAVVPRSVASVVDIGVRLINISTLFEILEHFHLKQQLGGILSSRYTAKIIELSQKLAEVNRQTASMNERLMQVVDGVNEGVMAVDSSGKVTVFNSLMETYTGYRSSYATGKTLDQIFSDGRLVRFLQSSTEEAELFTLNGYSVMVYRFQWDAGEDLLLVFKNTDETISMEKAARRQLRETGYIAKYGFDDIIGESHPIEEAKAIASKLARTELPILIEGGSGTGKELFASAIHNDSARRHEPFLAVNCSALPEDLLESELFGYEEGAFTGAKKGGKKGLFEQADGGTLFLDEIGDISLKLQARLLRVIQEMEIRKIGGTKNVSVDVRVLAATNKDLRGLIATGDFREDLYHRLSVLFLQIPPLVERIDDLELLIDHFLMESHQADRKISPQLMERLKGHSWTGNVRELRNVLSYLITVGEGEWLTPDDLAGQPLFRKSAPVTMVEEEKHRAILRIIYELNRESGGASRKRISERSEESDHPLSEQQTRKVIKELEEKGLVVVKRGRAGTELTKAGMRYL</sequence>
<dbReference type="InterPro" id="IPR027417">
    <property type="entry name" value="P-loop_NTPase"/>
</dbReference>
<dbReference type="PANTHER" id="PTHR32071">
    <property type="entry name" value="TRANSCRIPTIONAL REGULATORY PROTEIN"/>
    <property type="match status" value="1"/>
</dbReference>
<dbReference type="InterPro" id="IPR000014">
    <property type="entry name" value="PAS"/>
</dbReference>
<evidence type="ECO:0000259" key="7">
    <source>
        <dbReference type="PROSITE" id="PS50112"/>
    </source>
</evidence>
<evidence type="ECO:0000256" key="5">
    <source>
        <dbReference type="SAM" id="MobiDB-lite"/>
    </source>
</evidence>
<dbReference type="RefSeq" id="WP_181472417.1">
    <property type="nucleotide sequence ID" value="NZ_JACEFG010000002.1"/>
</dbReference>
<dbReference type="InterPro" id="IPR002078">
    <property type="entry name" value="Sigma_54_int"/>
</dbReference>
<reference evidence="8 9" key="1">
    <citation type="journal article" date="2004" name="Extremophiles">
        <title>Halobacillus locisalis sp. nov., a halophilic bacterium isolated from a marine solar saltern of the Yellow Sea in Korea.</title>
        <authorList>
            <person name="Yoon J.H."/>
            <person name="Kang K.H."/>
            <person name="Oh T.K."/>
            <person name="Park Y.H."/>
        </authorList>
    </citation>
    <scope>NUCLEOTIDE SEQUENCE [LARGE SCALE GENOMIC DNA]</scope>
    <source>
        <strain evidence="8 9">KCTC 3788</strain>
    </source>
</reference>
<accession>A0A838CTZ7</accession>
<feature type="region of interest" description="Disordered" evidence="5">
    <location>
        <begin position="609"/>
        <end position="629"/>
    </location>
</feature>
<gene>
    <name evidence="8" type="ORF">H0266_10895</name>
</gene>
<feature type="domain" description="Sigma-54 factor interaction" evidence="6">
    <location>
        <begin position="334"/>
        <end position="560"/>
    </location>
</feature>
<evidence type="ECO:0000256" key="3">
    <source>
        <dbReference type="ARBA" id="ARBA00023125"/>
    </source>
</evidence>
<dbReference type="Pfam" id="PF25601">
    <property type="entry name" value="AAA_lid_14"/>
    <property type="match status" value="1"/>
</dbReference>
<dbReference type="CDD" id="cd00130">
    <property type="entry name" value="PAS"/>
    <property type="match status" value="1"/>
</dbReference>
<dbReference type="SMART" id="SM00091">
    <property type="entry name" value="PAS"/>
    <property type="match status" value="1"/>
</dbReference>
<dbReference type="SUPFAM" id="SSF46785">
    <property type="entry name" value="Winged helix' DNA-binding domain"/>
    <property type="match status" value="1"/>
</dbReference>
<dbReference type="PROSITE" id="PS50045">
    <property type="entry name" value="SIGMA54_INTERACT_4"/>
    <property type="match status" value="1"/>
</dbReference>
<keyword evidence="3" id="KW-0238">DNA-binding</keyword>
<evidence type="ECO:0000256" key="1">
    <source>
        <dbReference type="ARBA" id="ARBA00022741"/>
    </source>
</evidence>
<dbReference type="Proteomes" id="UP000571017">
    <property type="component" value="Unassembled WGS sequence"/>
</dbReference>
<keyword evidence="4" id="KW-0175">Coiled coil</keyword>
<dbReference type="AlphaFoldDB" id="A0A838CTZ7"/>
<feature type="coiled-coil region" evidence="4">
    <location>
        <begin position="185"/>
        <end position="212"/>
    </location>
</feature>
<comment type="caution">
    <text evidence="8">The sequence shown here is derived from an EMBL/GenBank/DDBJ whole genome shotgun (WGS) entry which is preliminary data.</text>
</comment>
<dbReference type="InterPro" id="IPR036390">
    <property type="entry name" value="WH_DNA-bd_sf"/>
</dbReference>
<evidence type="ECO:0000256" key="4">
    <source>
        <dbReference type="SAM" id="Coils"/>
    </source>
</evidence>
<dbReference type="SUPFAM" id="SSF52540">
    <property type="entry name" value="P-loop containing nucleoside triphosphate hydrolases"/>
    <property type="match status" value="1"/>
</dbReference>
<dbReference type="GO" id="GO:0005524">
    <property type="term" value="F:ATP binding"/>
    <property type="evidence" value="ECO:0007669"/>
    <property type="project" value="UniProtKB-KW"/>
</dbReference>
<dbReference type="SMART" id="SM00382">
    <property type="entry name" value="AAA"/>
    <property type="match status" value="1"/>
</dbReference>
<feature type="compositionally biased region" description="Basic and acidic residues" evidence="5">
    <location>
        <begin position="613"/>
        <end position="629"/>
    </location>
</feature>
<protein>
    <submittedName>
        <fullName evidence="8">Sigma 54-interacting transcriptional regulator</fullName>
    </submittedName>
</protein>
<evidence type="ECO:0000313" key="9">
    <source>
        <dbReference type="Proteomes" id="UP000571017"/>
    </source>
</evidence>
<keyword evidence="9" id="KW-1185">Reference proteome</keyword>
<dbReference type="FunFam" id="3.40.50.300:FF:000006">
    <property type="entry name" value="DNA-binding transcriptional regulator NtrC"/>
    <property type="match status" value="1"/>
</dbReference>